<protein>
    <recommendedName>
        <fullName evidence="4">SANT domain-containing protein</fullName>
    </recommendedName>
</protein>
<evidence type="ECO:0008006" key="4">
    <source>
        <dbReference type="Google" id="ProtNLM"/>
    </source>
</evidence>
<dbReference type="InterPro" id="IPR001005">
    <property type="entry name" value="SANT/Myb"/>
</dbReference>
<dbReference type="VEuPathDB" id="GiardiaDB:DHA2_150438"/>
<dbReference type="VEuPathDB" id="GiardiaDB:GL50803_0010162"/>
<organism evidence="2 3">
    <name type="scientific">Giardia intestinalis</name>
    <name type="common">Giardia lamblia</name>
    <dbReference type="NCBI Taxonomy" id="5741"/>
    <lineage>
        <taxon>Eukaryota</taxon>
        <taxon>Metamonada</taxon>
        <taxon>Diplomonadida</taxon>
        <taxon>Hexamitidae</taxon>
        <taxon>Giardiinae</taxon>
        <taxon>Giardia</taxon>
    </lineage>
</organism>
<gene>
    <name evidence="2" type="ORF">DHA2_150438</name>
</gene>
<comment type="caution">
    <text evidence="2">The sequence shown here is derived from an EMBL/GenBank/DDBJ whole genome shotgun (WGS) entry which is preliminary data.</text>
</comment>
<dbReference type="SUPFAM" id="SSF46689">
    <property type="entry name" value="Homeodomain-like"/>
    <property type="match status" value="1"/>
</dbReference>
<evidence type="ECO:0000313" key="3">
    <source>
        <dbReference type="Proteomes" id="UP000018320"/>
    </source>
</evidence>
<dbReference type="VEuPathDB" id="GiardiaDB:QR46_2921"/>
<feature type="region of interest" description="Disordered" evidence="1">
    <location>
        <begin position="146"/>
        <end position="168"/>
    </location>
</feature>
<dbReference type="CDD" id="cd00167">
    <property type="entry name" value="SANT"/>
    <property type="match status" value="1"/>
</dbReference>
<evidence type="ECO:0000256" key="1">
    <source>
        <dbReference type="SAM" id="MobiDB-lite"/>
    </source>
</evidence>
<dbReference type="InterPro" id="IPR009057">
    <property type="entry name" value="Homeodomain-like_sf"/>
</dbReference>
<name>V6TH95_GIAIN</name>
<dbReference type="VEuPathDB" id="GiardiaDB:GL50581_1673"/>
<dbReference type="EMBL" id="AHGT01000051">
    <property type="protein sequence ID" value="ESU36290.1"/>
    <property type="molecule type" value="Genomic_DNA"/>
</dbReference>
<sequence>MSTCQLHDNTSSIDQQACVLSQTVLAPPFGFSANPNGGLSPLYPLFPVEGSSQAAMPAWGMAVPSFQPVLSFPQAATLDEMAAPTSAPVPVQPFRQSVVDATGSDPAVKGVLLSEDCAGSGNDRTGFTISKPSRLEMKKRDRGAAAAAADAAMLSSNQGKQPVKRAPRRVWSDEEHSAYLRFVRHKAINGRIDERILATIPNRTLVQIKQYNYKYNIYRDNGLDVVDDAFSRNPQVLTDFSNFIGTIVSKYVVNAKPKMGTFLGLYDSIAFQWNLYHSLRILGSSSSVSASTSQNDSGTIPPFSSDTLRNICLGMIELIQKPVFRNSSLQIFELVRFLTTLRRYINGAAHIQAFKHFIKFLSLLTDGLDLTRCNDKLTSRDLQNLFSLCEEPCTADDALYIATTVVPSVYISFQCTPGADPGALRAITNLESCHLHIPHIPSSVYQMLCSVLSQICHELEPRTCLYLSTTFLVYLQILSGSVEEIIYEIYKYGSPRCTTKAVSEQSTLILCVISYILCFAIVQYEENEVT</sequence>
<reference evidence="3" key="1">
    <citation type="submission" date="2012-02" db="EMBL/GenBank/DDBJ databases">
        <title>Genome sequencing of Giardia lamblia Genotypes A2 and B isolates (DH and GS) and comparative analysis with the genomes of Genotypes A1 and E (WB and Pig).</title>
        <authorList>
            <person name="Adam R."/>
            <person name="Dahlstrom E."/>
            <person name="Martens C."/>
            <person name="Bruno D."/>
            <person name="Barbian K."/>
            <person name="Porcella S.F."/>
            <person name="Nash T."/>
        </authorList>
    </citation>
    <scope>NUCLEOTIDE SEQUENCE</scope>
    <source>
        <strain evidence="3">DH</strain>
    </source>
</reference>
<dbReference type="Proteomes" id="UP000018320">
    <property type="component" value="Unassembled WGS sequence"/>
</dbReference>
<dbReference type="AlphaFoldDB" id="V6TH95"/>
<accession>V6TH95</accession>
<proteinExistence type="predicted"/>
<reference evidence="2 3" key="2">
    <citation type="journal article" date="2013" name="Genome Biol. Evol.">
        <title>Genome sequencing of Giardia lamblia genotypes A2 and B isolates (DH and GS) and comparative analysis with the genomes of genotypes A1 and E (WB and Pig).</title>
        <authorList>
            <person name="Adam R.D."/>
            <person name="Dahlstrom E.W."/>
            <person name="Martens C.A."/>
            <person name="Bruno D.P."/>
            <person name="Barbian K.D."/>
            <person name="Ricklefs S.M."/>
            <person name="Hernandez M.M."/>
            <person name="Narla N.P."/>
            <person name="Patel R.B."/>
            <person name="Porcella S.F."/>
            <person name="Nash T.E."/>
        </authorList>
    </citation>
    <scope>NUCLEOTIDE SEQUENCE [LARGE SCALE GENOMIC DNA]</scope>
    <source>
        <strain evidence="2 3">DH</strain>
    </source>
</reference>
<evidence type="ECO:0000313" key="2">
    <source>
        <dbReference type="EMBL" id="ESU36290.1"/>
    </source>
</evidence>